<protein>
    <recommendedName>
        <fullName evidence="2">Beta-defensin-like domain-containing protein</fullName>
    </recommendedName>
</protein>
<dbReference type="AlphaFoldDB" id="A0A670ZFM1"/>
<organism evidence="3 4">
    <name type="scientific">Pseudonaja textilis</name>
    <name type="common">Eastern brown snake</name>
    <dbReference type="NCBI Taxonomy" id="8673"/>
    <lineage>
        <taxon>Eukaryota</taxon>
        <taxon>Metazoa</taxon>
        <taxon>Chordata</taxon>
        <taxon>Craniata</taxon>
        <taxon>Vertebrata</taxon>
        <taxon>Euteleostomi</taxon>
        <taxon>Lepidosauria</taxon>
        <taxon>Squamata</taxon>
        <taxon>Bifurcata</taxon>
        <taxon>Unidentata</taxon>
        <taxon>Episquamata</taxon>
        <taxon>Toxicofera</taxon>
        <taxon>Serpentes</taxon>
        <taxon>Colubroidea</taxon>
        <taxon>Elapidae</taxon>
        <taxon>Hydrophiinae</taxon>
        <taxon>Pseudonaja</taxon>
    </lineage>
</organism>
<feature type="signal peptide" evidence="1">
    <location>
        <begin position="1"/>
        <end position="16"/>
    </location>
</feature>
<dbReference type="OMA" id="ERWEGSC"/>
<dbReference type="SUPFAM" id="SSF57392">
    <property type="entry name" value="Defensin-like"/>
    <property type="match status" value="1"/>
</dbReference>
<dbReference type="GO" id="GO:0005576">
    <property type="term" value="C:extracellular region"/>
    <property type="evidence" value="ECO:0007669"/>
    <property type="project" value="InterPro"/>
</dbReference>
<evidence type="ECO:0000259" key="2">
    <source>
        <dbReference type="Pfam" id="PF00711"/>
    </source>
</evidence>
<dbReference type="GeneTree" id="ENSGT01050000246300"/>
<dbReference type="Ensembl" id="ENSPTXT00000021396.1">
    <property type="protein sequence ID" value="ENSPTXP00000020761.1"/>
    <property type="gene ID" value="ENSPTXG00000014359.1"/>
</dbReference>
<evidence type="ECO:0000313" key="3">
    <source>
        <dbReference type="Ensembl" id="ENSPTXP00000020761.1"/>
    </source>
</evidence>
<dbReference type="Pfam" id="PF00711">
    <property type="entry name" value="Defensin_beta"/>
    <property type="match status" value="1"/>
</dbReference>
<evidence type="ECO:0000313" key="4">
    <source>
        <dbReference type="Proteomes" id="UP000472273"/>
    </source>
</evidence>
<proteinExistence type="predicted"/>
<dbReference type="InterPro" id="IPR001855">
    <property type="entry name" value="Defensin_beta-like"/>
</dbReference>
<sequence>MRIIFMLWALFSSLKGNLYDSLACCNIHGHCQRLCFHHEQVIGTCTNGWQHCCK</sequence>
<accession>A0A670ZFM1</accession>
<keyword evidence="1" id="KW-0732">Signal</keyword>
<evidence type="ECO:0000256" key="1">
    <source>
        <dbReference type="SAM" id="SignalP"/>
    </source>
</evidence>
<dbReference type="GO" id="GO:0006952">
    <property type="term" value="P:defense response"/>
    <property type="evidence" value="ECO:0007669"/>
    <property type="project" value="InterPro"/>
</dbReference>
<keyword evidence="4" id="KW-1185">Reference proteome</keyword>
<feature type="chain" id="PRO_5025335055" description="Beta-defensin-like domain-containing protein" evidence="1">
    <location>
        <begin position="17"/>
        <end position="54"/>
    </location>
</feature>
<reference evidence="3" key="2">
    <citation type="submission" date="2025-09" db="UniProtKB">
        <authorList>
            <consortium name="Ensembl"/>
        </authorList>
    </citation>
    <scope>IDENTIFICATION</scope>
</reference>
<dbReference type="Proteomes" id="UP000472273">
    <property type="component" value="Unplaced"/>
</dbReference>
<feature type="domain" description="Beta-defensin-like" evidence="2">
    <location>
        <begin position="20"/>
        <end position="54"/>
    </location>
</feature>
<name>A0A670ZFM1_PSETE</name>
<reference evidence="3" key="1">
    <citation type="submission" date="2025-08" db="UniProtKB">
        <authorList>
            <consortium name="Ensembl"/>
        </authorList>
    </citation>
    <scope>IDENTIFICATION</scope>
</reference>